<dbReference type="EMBL" id="KI546057">
    <property type="protein sequence ID" value="EST46904.1"/>
    <property type="molecule type" value="Genomic_DNA"/>
</dbReference>
<sequence length="274" mass="31151">MALVAFTEQPTFLIATPENIAAISNHKIHFISSQFSSIETPPLQPICLDFIQDSVLAYGTKTGGIGIFDYRNSVHNLFTPANLRYQTYLIKANSNTLWAACDQNENSVAMFDLRNMQQPLQVSDVVTDKIVSFVQKENGHVICVSDNGDYTEFNCFGDFVSRKICQSSKRLIQTCYNMKNEYFISLFDESVVVHDMDNVYDEIINEGAVYENVFFANTNQTVFVSNEMISICSDKCDEIYTIDARNSLACQFKNGFLWCQNGELFYEDVNSKKE</sequence>
<evidence type="ECO:0000313" key="1">
    <source>
        <dbReference type="EMBL" id="EST46904.1"/>
    </source>
</evidence>
<protein>
    <submittedName>
        <fullName evidence="1">Uncharacterized protein</fullName>
    </submittedName>
</protein>
<reference evidence="1 2" key="1">
    <citation type="journal article" date="2014" name="PLoS Genet.">
        <title>The Genome of Spironucleus salmonicida Highlights a Fish Pathogen Adapted to Fluctuating Environments.</title>
        <authorList>
            <person name="Xu F."/>
            <person name="Jerlstrom-Hultqvist J."/>
            <person name="Einarsson E."/>
            <person name="Astvaldsson A."/>
            <person name="Svard S.G."/>
            <person name="Andersson J.O."/>
        </authorList>
    </citation>
    <scope>NUCLEOTIDE SEQUENCE</scope>
    <source>
        <strain evidence="2">ATCC 50377</strain>
    </source>
</reference>
<accession>V6M155</accession>
<evidence type="ECO:0000313" key="3">
    <source>
        <dbReference type="Proteomes" id="UP000018208"/>
    </source>
</evidence>
<reference evidence="2" key="2">
    <citation type="submission" date="2020-12" db="EMBL/GenBank/DDBJ databases">
        <title>New Spironucleus salmonicida genome in near-complete chromosomes.</title>
        <authorList>
            <person name="Xu F."/>
            <person name="Kurt Z."/>
            <person name="Jimenez-Gonzalez A."/>
            <person name="Astvaldsson A."/>
            <person name="Andersson J.O."/>
            <person name="Svard S.G."/>
        </authorList>
    </citation>
    <scope>NUCLEOTIDE SEQUENCE</scope>
    <source>
        <strain evidence="2">ATCC 50377</strain>
    </source>
</reference>
<organism evidence="1">
    <name type="scientific">Spironucleus salmonicida</name>
    <dbReference type="NCBI Taxonomy" id="348837"/>
    <lineage>
        <taxon>Eukaryota</taxon>
        <taxon>Metamonada</taxon>
        <taxon>Diplomonadida</taxon>
        <taxon>Hexamitidae</taxon>
        <taxon>Hexamitinae</taxon>
        <taxon>Spironucleus</taxon>
    </lineage>
</organism>
<gene>
    <name evidence="1" type="ORF">SS50377_13057</name>
    <name evidence="2" type="ORF">SS50377_27503</name>
</gene>
<dbReference type="SUPFAM" id="SSF50978">
    <property type="entry name" value="WD40 repeat-like"/>
    <property type="match status" value="1"/>
</dbReference>
<proteinExistence type="predicted"/>
<dbReference type="VEuPathDB" id="GiardiaDB:SS50377_27503"/>
<dbReference type="Proteomes" id="UP000018208">
    <property type="component" value="Unassembled WGS sequence"/>
</dbReference>
<dbReference type="InterPro" id="IPR036322">
    <property type="entry name" value="WD40_repeat_dom_sf"/>
</dbReference>
<name>V6M155_9EUKA</name>
<keyword evidence="3" id="KW-1185">Reference proteome</keyword>
<dbReference type="AlphaFoldDB" id="V6M155"/>
<dbReference type="EMBL" id="AUWU02000007">
    <property type="protein sequence ID" value="KAH0571203.1"/>
    <property type="molecule type" value="Genomic_DNA"/>
</dbReference>
<evidence type="ECO:0000313" key="2">
    <source>
        <dbReference type="EMBL" id="KAH0571203.1"/>
    </source>
</evidence>